<protein>
    <submittedName>
        <fullName evidence="2">Uncharacterized protein</fullName>
    </submittedName>
</protein>
<reference evidence="2" key="1">
    <citation type="submission" date="2022-11" db="UniProtKB">
        <authorList>
            <consortium name="WormBaseParasite"/>
        </authorList>
    </citation>
    <scope>IDENTIFICATION</scope>
</reference>
<proteinExistence type="predicted"/>
<evidence type="ECO:0000313" key="1">
    <source>
        <dbReference type="Proteomes" id="UP000887579"/>
    </source>
</evidence>
<dbReference type="Proteomes" id="UP000887579">
    <property type="component" value="Unplaced"/>
</dbReference>
<evidence type="ECO:0000313" key="2">
    <source>
        <dbReference type="WBParaSite" id="ES5_v2.g29873.t1"/>
    </source>
</evidence>
<sequence>MAQNLRKKIDGPNLAESAKEAYEQVKDKAQDLKNSVMGGAPGSGTSPSATGKSSTYDPRGSQEHVAKLIHENKKEFAEVDKKLGGDGKSGGGGFDPRSV</sequence>
<organism evidence="1 2">
    <name type="scientific">Panagrolaimus sp. ES5</name>
    <dbReference type="NCBI Taxonomy" id="591445"/>
    <lineage>
        <taxon>Eukaryota</taxon>
        <taxon>Metazoa</taxon>
        <taxon>Ecdysozoa</taxon>
        <taxon>Nematoda</taxon>
        <taxon>Chromadorea</taxon>
        <taxon>Rhabditida</taxon>
        <taxon>Tylenchina</taxon>
        <taxon>Panagrolaimomorpha</taxon>
        <taxon>Panagrolaimoidea</taxon>
        <taxon>Panagrolaimidae</taxon>
        <taxon>Panagrolaimus</taxon>
    </lineage>
</organism>
<name>A0AC34GK04_9BILA</name>
<accession>A0AC34GK04</accession>
<dbReference type="WBParaSite" id="ES5_v2.g29873.t1">
    <property type="protein sequence ID" value="ES5_v2.g29873.t1"/>
    <property type="gene ID" value="ES5_v2.g29873"/>
</dbReference>